<keyword evidence="5 8" id="KW-0479">Metal-binding</keyword>
<dbReference type="GO" id="GO:0004177">
    <property type="term" value="F:aminopeptidase activity"/>
    <property type="evidence" value="ECO:0007669"/>
    <property type="project" value="UniProtKB-KW"/>
</dbReference>
<accession>A0ABP7DV52</accession>
<dbReference type="Pfam" id="PF05195">
    <property type="entry name" value="AMP_N"/>
    <property type="match status" value="1"/>
</dbReference>
<protein>
    <recommendedName>
        <fullName evidence="4">Xaa-Pro aminopeptidase</fullName>
        <ecNumber evidence="4">3.4.11.9</ecNumber>
    </recommendedName>
</protein>
<keyword evidence="7" id="KW-0464">Manganese</keyword>
<evidence type="ECO:0000256" key="9">
    <source>
        <dbReference type="SAM" id="Coils"/>
    </source>
</evidence>
<keyword evidence="12" id="KW-1185">Reference proteome</keyword>
<keyword evidence="9" id="KW-0175">Coiled coil</keyword>
<evidence type="ECO:0000313" key="11">
    <source>
        <dbReference type="EMBL" id="GAA3709999.1"/>
    </source>
</evidence>
<comment type="catalytic activity">
    <reaction evidence="1">
        <text>Release of any N-terminal amino acid, including proline, that is linked to proline, even from a dipeptide or tripeptide.</text>
        <dbReference type="EC" id="3.4.11.9"/>
    </reaction>
</comment>
<evidence type="ECO:0000256" key="4">
    <source>
        <dbReference type="ARBA" id="ARBA00012574"/>
    </source>
</evidence>
<evidence type="ECO:0000256" key="2">
    <source>
        <dbReference type="ARBA" id="ARBA00001936"/>
    </source>
</evidence>
<evidence type="ECO:0000259" key="10">
    <source>
        <dbReference type="SMART" id="SM01011"/>
    </source>
</evidence>
<dbReference type="Proteomes" id="UP001500051">
    <property type="component" value="Unassembled WGS sequence"/>
</dbReference>
<dbReference type="SMART" id="SM01011">
    <property type="entry name" value="AMP_N"/>
    <property type="match status" value="1"/>
</dbReference>
<keyword evidence="6" id="KW-0378">Hydrolase</keyword>
<feature type="coiled-coil region" evidence="9">
    <location>
        <begin position="192"/>
        <end position="219"/>
    </location>
</feature>
<dbReference type="PANTHER" id="PTHR43226">
    <property type="entry name" value="XAA-PRO AMINOPEPTIDASE 3"/>
    <property type="match status" value="1"/>
</dbReference>
<gene>
    <name evidence="11" type="ORF">GCM10022204_30390</name>
</gene>
<proteinExistence type="inferred from homology"/>
<evidence type="ECO:0000256" key="6">
    <source>
        <dbReference type="ARBA" id="ARBA00022801"/>
    </source>
</evidence>
<dbReference type="EMBL" id="BAAAYX010000013">
    <property type="protein sequence ID" value="GAA3709999.1"/>
    <property type="molecule type" value="Genomic_DNA"/>
</dbReference>
<keyword evidence="11" id="KW-0031">Aminopeptidase</keyword>
<dbReference type="SUPFAM" id="SSF55920">
    <property type="entry name" value="Creatinase/aminopeptidase"/>
    <property type="match status" value="1"/>
</dbReference>
<dbReference type="PANTHER" id="PTHR43226:SF4">
    <property type="entry name" value="XAA-PRO AMINOPEPTIDASE 3"/>
    <property type="match status" value="1"/>
</dbReference>
<evidence type="ECO:0000256" key="8">
    <source>
        <dbReference type="RuleBase" id="RU000590"/>
    </source>
</evidence>
<organism evidence="11 12">
    <name type="scientific">Microlunatus aurantiacus</name>
    <dbReference type="NCBI Taxonomy" id="446786"/>
    <lineage>
        <taxon>Bacteria</taxon>
        <taxon>Bacillati</taxon>
        <taxon>Actinomycetota</taxon>
        <taxon>Actinomycetes</taxon>
        <taxon>Propionibacteriales</taxon>
        <taxon>Propionibacteriaceae</taxon>
        <taxon>Microlunatus</taxon>
    </lineage>
</organism>
<dbReference type="Gene3D" id="3.40.350.10">
    <property type="entry name" value="Creatinase/prolidase N-terminal domain"/>
    <property type="match status" value="1"/>
</dbReference>
<dbReference type="InterPro" id="IPR000994">
    <property type="entry name" value="Pept_M24"/>
</dbReference>
<comment type="cofactor">
    <cofactor evidence="2">
        <name>Mn(2+)</name>
        <dbReference type="ChEBI" id="CHEBI:29035"/>
    </cofactor>
</comment>
<dbReference type="PROSITE" id="PS00491">
    <property type="entry name" value="PROLINE_PEPTIDASE"/>
    <property type="match status" value="1"/>
</dbReference>
<dbReference type="InterPro" id="IPR052433">
    <property type="entry name" value="X-Pro_dipept-like"/>
</dbReference>
<dbReference type="Pfam" id="PF00557">
    <property type="entry name" value="Peptidase_M24"/>
    <property type="match status" value="1"/>
</dbReference>
<dbReference type="CDD" id="cd01087">
    <property type="entry name" value="Prolidase"/>
    <property type="match status" value="1"/>
</dbReference>
<feature type="domain" description="Aminopeptidase P N-terminal" evidence="10">
    <location>
        <begin position="39"/>
        <end position="184"/>
    </location>
</feature>
<sequence length="491" mass="53841">MSETRPELPNRQTPFSDAFKAFIADGWAPYPTELPTRLPASEAAVARRVRVSARFPGERLVIPAGGLKIRSNDTDYRFRPHSAFAHLTGLGTDREPDAVLVLEPTDDGHDAALYFTPRAPRDSAEFYSDARYGEMWVGRRPSLEELAAECGIRCVPRSELDGHLAKNAEETLIRVLRDADPALATQLDQVREATEQERREALDAELAEALSELRLVKDAFEIEQLRQACAETAEGFAAVVADLPEAVRRGRGERWVEGVFGLHARHAGNAVGYDTIAASGDHACTLHWIRNDGDLRDGDLLLLDAGVELDTLYTADVTRTLPVNGRFSDDQRMVYEAVLEAQQAGIDAARPGAKFSDVHAAAIAVLARKLADWGLLPVTAEESLSPDGGQHRRWMVHGTSHHLGIDVHDCAQARREHYREGTLAEGMIITVEPGLYFKADDELVPENLRGIGVRIEDDIVITADGAENLSAALPRASADVEAWMATLLTRA</sequence>
<dbReference type="RefSeq" id="WP_344813236.1">
    <property type="nucleotide sequence ID" value="NZ_BAAAYX010000013.1"/>
</dbReference>
<evidence type="ECO:0000256" key="5">
    <source>
        <dbReference type="ARBA" id="ARBA00022723"/>
    </source>
</evidence>
<comment type="similarity">
    <text evidence="3 8">Belongs to the peptidase M24B family.</text>
</comment>
<evidence type="ECO:0000313" key="12">
    <source>
        <dbReference type="Proteomes" id="UP001500051"/>
    </source>
</evidence>
<dbReference type="InterPro" id="IPR029149">
    <property type="entry name" value="Creatin/AminoP/Spt16_N"/>
</dbReference>
<dbReference type="Gene3D" id="3.90.230.10">
    <property type="entry name" value="Creatinase/methionine aminopeptidase superfamily"/>
    <property type="match status" value="1"/>
</dbReference>
<comment type="caution">
    <text evidence="11">The sequence shown here is derived from an EMBL/GenBank/DDBJ whole genome shotgun (WGS) entry which is preliminary data.</text>
</comment>
<reference evidence="12" key="1">
    <citation type="journal article" date="2019" name="Int. J. Syst. Evol. Microbiol.">
        <title>The Global Catalogue of Microorganisms (GCM) 10K type strain sequencing project: providing services to taxonomists for standard genome sequencing and annotation.</title>
        <authorList>
            <consortium name="The Broad Institute Genomics Platform"/>
            <consortium name="The Broad Institute Genome Sequencing Center for Infectious Disease"/>
            <person name="Wu L."/>
            <person name="Ma J."/>
        </authorList>
    </citation>
    <scope>NUCLEOTIDE SEQUENCE [LARGE SCALE GENOMIC DNA]</scope>
    <source>
        <strain evidence="12">JCM 16548</strain>
    </source>
</reference>
<name>A0ABP7DV52_9ACTN</name>
<dbReference type="InterPro" id="IPR007865">
    <property type="entry name" value="Aminopep_P_N"/>
</dbReference>
<evidence type="ECO:0000256" key="7">
    <source>
        <dbReference type="ARBA" id="ARBA00023211"/>
    </source>
</evidence>
<dbReference type="SUPFAM" id="SSF53092">
    <property type="entry name" value="Creatinase/prolidase N-terminal domain"/>
    <property type="match status" value="1"/>
</dbReference>
<keyword evidence="11" id="KW-0645">Protease</keyword>
<dbReference type="InterPro" id="IPR001131">
    <property type="entry name" value="Peptidase_M24B_aminopep-P_CS"/>
</dbReference>
<dbReference type="EC" id="3.4.11.9" evidence="4"/>
<evidence type="ECO:0000256" key="1">
    <source>
        <dbReference type="ARBA" id="ARBA00001424"/>
    </source>
</evidence>
<evidence type="ECO:0000256" key="3">
    <source>
        <dbReference type="ARBA" id="ARBA00008766"/>
    </source>
</evidence>
<dbReference type="InterPro" id="IPR036005">
    <property type="entry name" value="Creatinase/aminopeptidase-like"/>
</dbReference>